<accession>A0AB37XM47</accession>
<proteinExistence type="predicted"/>
<evidence type="ECO:0000259" key="3">
    <source>
        <dbReference type="Pfam" id="PF02779"/>
    </source>
</evidence>
<comment type="cofactor">
    <cofactor evidence="1">
        <name>thiamine diphosphate</name>
        <dbReference type="ChEBI" id="CHEBI:58937"/>
    </cofactor>
</comment>
<feature type="domain" description="Transketolase-like pyrimidine-binding" evidence="3">
    <location>
        <begin position="16"/>
        <end position="84"/>
    </location>
</feature>
<dbReference type="SUPFAM" id="SSF52518">
    <property type="entry name" value="Thiamin diphosphate-binding fold (THDP-binding)"/>
    <property type="match status" value="1"/>
</dbReference>
<gene>
    <name evidence="4" type="ORF">EIH03_17195</name>
</gene>
<keyword evidence="2" id="KW-0560">Oxidoreductase</keyword>
<dbReference type="GO" id="GO:0016491">
    <property type="term" value="F:oxidoreductase activity"/>
    <property type="evidence" value="ECO:0007669"/>
    <property type="project" value="UniProtKB-KW"/>
</dbReference>
<dbReference type="EMBL" id="RQTF01000717">
    <property type="protein sequence ID" value="RZI00170.1"/>
    <property type="molecule type" value="Genomic_DNA"/>
</dbReference>
<name>A0AB37XM47_STAAU</name>
<dbReference type="GO" id="GO:0007584">
    <property type="term" value="P:response to nutrient"/>
    <property type="evidence" value="ECO:0007669"/>
    <property type="project" value="TreeGrafter"/>
</dbReference>
<feature type="non-terminal residue" evidence="4">
    <location>
        <position position="84"/>
    </location>
</feature>
<evidence type="ECO:0000256" key="2">
    <source>
        <dbReference type="ARBA" id="ARBA00023002"/>
    </source>
</evidence>
<dbReference type="InterPro" id="IPR005475">
    <property type="entry name" value="Transketolase-like_Pyr-bd"/>
</dbReference>
<evidence type="ECO:0000313" key="5">
    <source>
        <dbReference type="Proteomes" id="UP000294017"/>
    </source>
</evidence>
<comment type="caution">
    <text evidence="4">The sequence shown here is derived from an EMBL/GenBank/DDBJ whole genome shotgun (WGS) entry which is preliminary data.</text>
</comment>
<evidence type="ECO:0000313" key="4">
    <source>
        <dbReference type="EMBL" id="RZI00170.1"/>
    </source>
</evidence>
<dbReference type="AlphaFoldDB" id="A0AB37XM47"/>
<dbReference type="Gene3D" id="3.40.50.970">
    <property type="match status" value="1"/>
</dbReference>
<dbReference type="PANTHER" id="PTHR42980:SF1">
    <property type="entry name" value="2-OXOISOVALERATE DEHYDROGENASE SUBUNIT BETA, MITOCHONDRIAL"/>
    <property type="match status" value="1"/>
</dbReference>
<sequence length="84" mass="8527">MSGEGLHSARPQGETTLAKALNAGVSDALAADDRVVLMGEDVGTLGGVFRITDGLKAQFGGRRVIDTPLAESGIVGTAIGMAMR</sequence>
<dbReference type="PANTHER" id="PTHR42980">
    <property type="entry name" value="2-OXOISOVALERATE DEHYDROGENASE SUBUNIT BETA-RELATED"/>
    <property type="match status" value="1"/>
</dbReference>
<protein>
    <submittedName>
        <fullName evidence="4">Alpha-ketoacid dehydrogenase subunit beta</fullName>
    </submittedName>
</protein>
<organism evidence="4 5">
    <name type="scientific">Staphylococcus aureus</name>
    <dbReference type="NCBI Taxonomy" id="1280"/>
    <lineage>
        <taxon>Bacteria</taxon>
        <taxon>Bacillati</taxon>
        <taxon>Bacillota</taxon>
        <taxon>Bacilli</taxon>
        <taxon>Bacillales</taxon>
        <taxon>Staphylococcaceae</taxon>
        <taxon>Staphylococcus</taxon>
    </lineage>
</organism>
<dbReference type="Pfam" id="PF02779">
    <property type="entry name" value="Transket_pyr"/>
    <property type="match status" value="1"/>
</dbReference>
<reference evidence="4 5" key="1">
    <citation type="submission" date="2018-11" db="EMBL/GenBank/DDBJ databases">
        <title>Genomic profiling of Staphylococcus species from a Poultry farm system in KwaZulu-Natal, South Africa.</title>
        <authorList>
            <person name="Amoako D.G."/>
            <person name="Somboro A.M."/>
            <person name="Abia A.L.K."/>
            <person name="Bester L.A."/>
            <person name="Essack S.Y."/>
        </authorList>
    </citation>
    <scope>NUCLEOTIDE SEQUENCE [LARGE SCALE GENOMIC DNA]</scope>
    <source>
        <strain evidence="4 5">SA12</strain>
    </source>
</reference>
<evidence type="ECO:0000256" key="1">
    <source>
        <dbReference type="ARBA" id="ARBA00001964"/>
    </source>
</evidence>
<dbReference type="InterPro" id="IPR029061">
    <property type="entry name" value="THDP-binding"/>
</dbReference>
<dbReference type="Proteomes" id="UP000294017">
    <property type="component" value="Unassembled WGS sequence"/>
</dbReference>
<dbReference type="GO" id="GO:0009083">
    <property type="term" value="P:branched-chain amino acid catabolic process"/>
    <property type="evidence" value="ECO:0007669"/>
    <property type="project" value="TreeGrafter"/>
</dbReference>